<protein>
    <recommendedName>
        <fullName evidence="3">Protein of unknown function YopT domain-containing protein</fullName>
    </recommendedName>
</protein>
<evidence type="ECO:0000313" key="2">
    <source>
        <dbReference type="Proteomes" id="UP000006867"/>
    </source>
</evidence>
<name>A0ABM5LX67_BACA1</name>
<dbReference type="RefSeq" id="WP_003325935.1">
    <property type="nucleotide sequence ID" value="NC_014639.1"/>
</dbReference>
<dbReference type="Gene3D" id="3.10.20.330">
    <property type="entry name" value="Protein of unknown function YopT"/>
    <property type="match status" value="1"/>
</dbReference>
<dbReference type="InterPro" id="IPR018572">
    <property type="entry name" value="YopT"/>
</dbReference>
<reference evidence="1 2" key="1">
    <citation type="journal article" date="2011" name="Front. Microbiol.">
        <title>Genomic signatures of strain selection and enhancement in Bacillus atrophaeus var. globigii, a historical biowarfare simulant.</title>
        <authorList>
            <person name="Gibbons H.S."/>
            <person name="Broomall S.M."/>
            <person name="McNew L.A."/>
            <person name="Daligault H."/>
            <person name="Chapman C."/>
            <person name="Bruce D."/>
            <person name="Karavis M."/>
            <person name="Krepps M."/>
            <person name="McGregor P.A."/>
            <person name="Hong C."/>
            <person name="Park K.H."/>
            <person name="Akmal A."/>
            <person name="Feldman A."/>
            <person name="Lin J.S."/>
            <person name="Chang W.E."/>
            <person name="Higgs B.W."/>
            <person name="Demirev P."/>
            <person name="Lindquist J."/>
            <person name="Liem A."/>
            <person name="Fochler E."/>
            <person name="Read T.D."/>
            <person name="Tapia R."/>
            <person name="Johnson S."/>
            <person name="Bishop-Lilly K.A."/>
            <person name="Detter C."/>
            <person name="Han C."/>
            <person name="Sozhamannan S."/>
            <person name="Rosenzweig C.N."/>
            <person name="Skowronski E.W."/>
        </authorList>
    </citation>
    <scope>NUCLEOTIDE SEQUENCE [LARGE SCALE GENOMIC DNA]</scope>
    <source>
        <strain evidence="1 2">1942</strain>
    </source>
</reference>
<organism evidence="1 2">
    <name type="scientific">Bacillus atrophaeus (strain 1942)</name>
    <dbReference type="NCBI Taxonomy" id="720555"/>
    <lineage>
        <taxon>Bacteria</taxon>
        <taxon>Bacillati</taxon>
        <taxon>Bacillota</taxon>
        <taxon>Bacilli</taxon>
        <taxon>Bacillales</taxon>
        <taxon>Bacillaceae</taxon>
        <taxon>Bacillus</taxon>
    </lineage>
</organism>
<dbReference type="Proteomes" id="UP000006867">
    <property type="component" value="Chromosome"/>
</dbReference>
<proteinExistence type="predicted"/>
<gene>
    <name evidence="1" type="ordered locus">BATR1942_07670</name>
</gene>
<sequence>MAGYLNNISLNLEIILKNKAKNEEISVGIVERLCEKLLVAREVSFAQADGTVEKFKLCDIEYEITNTEETH</sequence>
<accession>A0ABM5LX67</accession>
<evidence type="ECO:0008006" key="3">
    <source>
        <dbReference type="Google" id="ProtNLM"/>
    </source>
</evidence>
<dbReference type="SUPFAM" id="SSF159222">
    <property type="entry name" value="YopT-like"/>
    <property type="match status" value="1"/>
</dbReference>
<dbReference type="Pfam" id="PF09467">
    <property type="entry name" value="Yopt"/>
    <property type="match status" value="1"/>
</dbReference>
<dbReference type="InterPro" id="IPR038082">
    <property type="entry name" value="YopT_sf"/>
</dbReference>
<keyword evidence="2" id="KW-1185">Reference proteome</keyword>
<evidence type="ECO:0000313" key="1">
    <source>
        <dbReference type="EMBL" id="ADP32473.1"/>
    </source>
</evidence>
<dbReference type="EMBL" id="CP002207">
    <property type="protein sequence ID" value="ADP32473.1"/>
    <property type="molecule type" value="Genomic_DNA"/>
</dbReference>